<dbReference type="GO" id="GO:0044820">
    <property type="term" value="P:mitotic telomere tethering at nuclear periphery"/>
    <property type="evidence" value="ECO:0007669"/>
    <property type="project" value="TreeGrafter"/>
</dbReference>
<comment type="caution">
    <text evidence="4">The sequence shown here is derived from an EMBL/GenBank/DDBJ whole genome shotgun (WGS) entry which is preliminary data.</text>
</comment>
<dbReference type="InterPro" id="IPR037548">
    <property type="entry name" value="Bqt4"/>
</dbReference>
<dbReference type="AlphaFoldDB" id="A0A163IWH4"/>
<dbReference type="PANTHER" id="PTHR38044">
    <property type="entry name" value="BOUQUET FORMATION PROTEIN 4"/>
    <property type="match status" value="1"/>
</dbReference>
<keyword evidence="5" id="KW-1185">Reference proteome</keyword>
<dbReference type="GO" id="GO:0030435">
    <property type="term" value="P:sporulation resulting in formation of a cellular spore"/>
    <property type="evidence" value="ECO:0007669"/>
    <property type="project" value="UniProtKB-KW"/>
</dbReference>
<sequence>MDCVSSSQCPIGMARAIAMLEMGSQDISTNAMRDTSFAPSSYFLPPASEIPPAQAITSTRAQLHFTFTRSRPSFLHPCHLIVPQSWLLRVSDKLFFRGSRARYVVLTLQLSPRPRRAARLASNSTLPVPPFIPTTMTSTRPLPERMNPLLEPTDSTAIEILIERRRLGQTNLGTKTGATGLTSATKPQNSGMFDYAHLRVPLPKDLSGSEIFMPGPSGYPVSYFLMRRSSDGYISATGMFKAAFPWATLAEEETERRYQKTFPSAGPDEVAGSVWIAPEEALSLADEYSMRHWLLALLDNEPIEKGAKDKHSVHVQAPPKFDLRKAQNVKLPPHTAVRSTRARSTRSVSPSKLATPSRKMATPRKSRATRGRSEAMRAEEIFQSTATESPSSALVSNGFKQSDSVASAVNGDVKEAQEGEVKSETVRIEVKETVEQKGDSEVTTTNVQIDVPASHPELREPEDPTKMIEEAKRMVEEARELDAGASSAPQSSKRKVEEVLDAEDLELERPAKLTKKLYTTEQKLTKEKVTRRALVGLTVMAALGTAIQYFAV</sequence>
<dbReference type="PANTHER" id="PTHR38044:SF1">
    <property type="entry name" value="BOUQUET FORMATION PROTEIN 4"/>
    <property type="match status" value="1"/>
</dbReference>
<name>A0A163IWH4_DIDRA</name>
<dbReference type="InterPro" id="IPR018004">
    <property type="entry name" value="KilA/APSES_HTH"/>
</dbReference>
<dbReference type="GO" id="GO:0003677">
    <property type="term" value="F:DNA binding"/>
    <property type="evidence" value="ECO:0007669"/>
    <property type="project" value="InterPro"/>
</dbReference>
<dbReference type="PROSITE" id="PS51299">
    <property type="entry name" value="HTH_APSES"/>
    <property type="match status" value="1"/>
</dbReference>
<dbReference type="EMBL" id="JYNV01000119">
    <property type="protein sequence ID" value="KZM25987.1"/>
    <property type="molecule type" value="Genomic_DNA"/>
</dbReference>
<keyword evidence="2" id="KW-0183">Conidiation</keyword>
<dbReference type="GO" id="GO:1990862">
    <property type="term" value="C:nuclear membrane complex Bqt3-Bqt4"/>
    <property type="evidence" value="ECO:0007669"/>
    <property type="project" value="InterPro"/>
</dbReference>
<dbReference type="GO" id="GO:0048315">
    <property type="term" value="P:conidium formation"/>
    <property type="evidence" value="ECO:0007669"/>
    <property type="project" value="UniProtKB-KW"/>
</dbReference>
<dbReference type="SUPFAM" id="SSF54616">
    <property type="entry name" value="DNA-binding domain of Mlu1-box binding protein MBP1"/>
    <property type="match status" value="1"/>
</dbReference>
<dbReference type="OrthoDB" id="5346159at2759"/>
<dbReference type="InterPro" id="IPR036887">
    <property type="entry name" value="HTH_APSES_sf"/>
</dbReference>
<protein>
    <submittedName>
        <fullName evidence="4">DNA binding</fullName>
    </submittedName>
</protein>
<reference evidence="4 5" key="1">
    <citation type="journal article" date="2016" name="Sci. Rep.">
        <title>Draft genome sequencing and secretome analysis of fungal phytopathogen Ascochyta rabiei provides insight into the necrotrophic effector repertoire.</title>
        <authorList>
            <person name="Verma S."/>
            <person name="Gazara R.K."/>
            <person name="Nizam S."/>
            <person name="Parween S."/>
            <person name="Chattopadhyay D."/>
            <person name="Verma P.K."/>
        </authorList>
    </citation>
    <scope>NUCLEOTIDE SEQUENCE [LARGE SCALE GENOMIC DNA]</scope>
    <source>
        <strain evidence="4 5">ArDII</strain>
    </source>
</reference>
<dbReference type="STRING" id="5454.A0A163IWH4"/>
<accession>A0A163IWH4</accession>
<evidence type="ECO:0000313" key="4">
    <source>
        <dbReference type="EMBL" id="KZM25987.1"/>
    </source>
</evidence>
<evidence type="ECO:0000256" key="1">
    <source>
        <dbReference type="ARBA" id="ARBA00022969"/>
    </source>
</evidence>
<dbReference type="Gene3D" id="3.10.260.10">
    <property type="entry name" value="Transcription regulator HTH, APSES-type DNA-binding domain"/>
    <property type="match status" value="1"/>
</dbReference>
<dbReference type="InterPro" id="IPR003163">
    <property type="entry name" value="Tscrpt_reg_HTH_APSES-type"/>
</dbReference>
<organism evidence="4 5">
    <name type="scientific">Didymella rabiei</name>
    <name type="common">Chickpea ascochyta blight fungus</name>
    <name type="synonym">Mycosphaerella rabiei</name>
    <dbReference type="NCBI Taxonomy" id="5454"/>
    <lineage>
        <taxon>Eukaryota</taxon>
        <taxon>Fungi</taxon>
        <taxon>Dikarya</taxon>
        <taxon>Ascomycota</taxon>
        <taxon>Pezizomycotina</taxon>
        <taxon>Dothideomycetes</taxon>
        <taxon>Pleosporomycetidae</taxon>
        <taxon>Pleosporales</taxon>
        <taxon>Pleosporineae</taxon>
        <taxon>Didymellaceae</taxon>
        <taxon>Ascochyta</taxon>
    </lineage>
</organism>
<dbReference type="GO" id="GO:0070197">
    <property type="term" value="P:meiotic attachment of telomere to nuclear envelope"/>
    <property type="evidence" value="ECO:0007669"/>
    <property type="project" value="InterPro"/>
</dbReference>
<feature type="compositionally biased region" description="Basic residues" evidence="3">
    <location>
        <begin position="361"/>
        <end position="370"/>
    </location>
</feature>
<proteinExistence type="predicted"/>
<feature type="region of interest" description="Disordered" evidence="3">
    <location>
        <begin position="333"/>
        <end position="375"/>
    </location>
</feature>
<dbReference type="SMART" id="SM01252">
    <property type="entry name" value="KilA-N"/>
    <property type="match status" value="1"/>
</dbReference>
<keyword evidence="1" id="KW-0749">Sporulation</keyword>
<evidence type="ECO:0000313" key="5">
    <source>
        <dbReference type="Proteomes" id="UP000076837"/>
    </source>
</evidence>
<dbReference type="Proteomes" id="UP000076837">
    <property type="component" value="Unassembled WGS sequence"/>
</dbReference>
<evidence type="ECO:0000256" key="3">
    <source>
        <dbReference type="SAM" id="MobiDB-lite"/>
    </source>
</evidence>
<feature type="region of interest" description="Disordered" evidence="3">
    <location>
        <begin position="129"/>
        <end position="149"/>
    </location>
</feature>
<evidence type="ECO:0000256" key="2">
    <source>
        <dbReference type="ARBA" id="ARBA00023321"/>
    </source>
</evidence>
<gene>
    <name evidence="4" type="ORF">ST47_g2911</name>
</gene>